<dbReference type="Proteomes" id="UP000291289">
    <property type="component" value="Unassembled WGS sequence"/>
</dbReference>
<evidence type="ECO:0000259" key="1">
    <source>
        <dbReference type="SMART" id="SM00422"/>
    </source>
</evidence>
<protein>
    <submittedName>
        <fullName evidence="2">MerR family transcriptional regulator</fullName>
    </submittedName>
</protein>
<dbReference type="InterPro" id="IPR009061">
    <property type="entry name" value="DNA-bd_dom_put_sf"/>
</dbReference>
<dbReference type="Gene3D" id="1.10.1660.10">
    <property type="match status" value="1"/>
</dbReference>
<feature type="domain" description="HTH merR-type" evidence="1">
    <location>
        <begin position="40"/>
        <end position="112"/>
    </location>
</feature>
<evidence type="ECO:0000313" key="2">
    <source>
        <dbReference type="EMBL" id="TCD54878.1"/>
    </source>
</evidence>
<evidence type="ECO:0000313" key="3">
    <source>
        <dbReference type="Proteomes" id="UP000291289"/>
    </source>
</evidence>
<comment type="caution">
    <text evidence="2">The sequence shown here is derived from an EMBL/GenBank/DDBJ whole genome shotgun (WGS) entry which is preliminary data.</text>
</comment>
<keyword evidence="3" id="KW-1185">Reference proteome</keyword>
<dbReference type="OrthoDB" id="7410529at2"/>
<sequence>MERPQLSLHVRLADRSDLGSDNAIQGELFEFDSDYSEVGYRGVVASKVAGITYRQLDYWARKHIVEPSITPSSGSGSRRLYSFKDIVILAVAKKLLDTGVNLNNVTVALSFLLQRSTRSLEDIIILSDGINIYECTSEREMLDLMKNGCAVYGLSVGVIWHKISEALKNEESSESNSEKSQIQSTVYNIDELAERRMKRKLELQRRAMNQAQII</sequence>
<organism evidence="2 3">
    <name type="scientific">Alloscardovia theropitheci</name>
    <dbReference type="NCBI Taxonomy" id="2496842"/>
    <lineage>
        <taxon>Bacteria</taxon>
        <taxon>Bacillati</taxon>
        <taxon>Actinomycetota</taxon>
        <taxon>Actinomycetes</taxon>
        <taxon>Bifidobacteriales</taxon>
        <taxon>Bifidobacteriaceae</taxon>
        <taxon>Alloscardovia</taxon>
    </lineage>
</organism>
<gene>
    <name evidence="2" type="ORF">EJ419_01465</name>
</gene>
<dbReference type="RefSeq" id="WP_131283229.1">
    <property type="nucleotide sequence ID" value="NZ_RXLP01000004.1"/>
</dbReference>
<dbReference type="EMBL" id="RXLP01000004">
    <property type="protein sequence ID" value="TCD54878.1"/>
    <property type="molecule type" value="Genomic_DNA"/>
</dbReference>
<proteinExistence type="predicted"/>
<name>A0A4R0QTL5_9BIFI</name>
<reference evidence="2 3" key="1">
    <citation type="submission" date="2018-12" db="EMBL/GenBank/DDBJ databases">
        <title>Alloscrdovia theropitheci sp. nov: a novel taxon from the feces of the bleeding-herat monkey (Theropithecus geleda).</title>
        <authorList>
            <person name="Modesto M."/>
        </authorList>
    </citation>
    <scope>NUCLEOTIDE SEQUENCE [LARGE SCALE GENOMIC DNA]</scope>
    <source>
        <strain evidence="2 3">GLDI4/2</strain>
    </source>
</reference>
<dbReference type="GO" id="GO:0003677">
    <property type="term" value="F:DNA binding"/>
    <property type="evidence" value="ECO:0007669"/>
    <property type="project" value="InterPro"/>
</dbReference>
<dbReference type="GO" id="GO:0006355">
    <property type="term" value="P:regulation of DNA-templated transcription"/>
    <property type="evidence" value="ECO:0007669"/>
    <property type="project" value="InterPro"/>
</dbReference>
<dbReference type="SUPFAM" id="SSF46955">
    <property type="entry name" value="Putative DNA-binding domain"/>
    <property type="match status" value="1"/>
</dbReference>
<accession>A0A4R0QTL5</accession>
<dbReference type="Pfam" id="PF13411">
    <property type="entry name" value="MerR_1"/>
    <property type="match status" value="1"/>
</dbReference>
<dbReference type="SMART" id="SM00422">
    <property type="entry name" value="HTH_MERR"/>
    <property type="match status" value="1"/>
</dbReference>
<dbReference type="InterPro" id="IPR000551">
    <property type="entry name" value="MerR-type_HTH_dom"/>
</dbReference>
<dbReference type="AlphaFoldDB" id="A0A4R0QTL5"/>